<dbReference type="InterPro" id="IPR001494">
    <property type="entry name" value="Importin-beta_N"/>
</dbReference>
<dbReference type="GO" id="GO:0005635">
    <property type="term" value="C:nuclear envelope"/>
    <property type="evidence" value="ECO:0007669"/>
    <property type="project" value="TreeGrafter"/>
</dbReference>
<evidence type="ECO:0000256" key="2">
    <source>
        <dbReference type="ARBA" id="ARBA00004496"/>
    </source>
</evidence>
<dbReference type="Gene3D" id="1.25.10.10">
    <property type="entry name" value="Leucine-rich Repeat Variant"/>
    <property type="match status" value="1"/>
</dbReference>
<feature type="region of interest" description="Disordered" evidence="7">
    <location>
        <begin position="969"/>
        <end position="988"/>
    </location>
</feature>
<dbReference type="Proteomes" id="UP000030653">
    <property type="component" value="Unassembled WGS sequence"/>
</dbReference>
<feature type="region of interest" description="Disordered" evidence="7">
    <location>
        <begin position="902"/>
        <end position="939"/>
    </location>
</feature>
<dbReference type="GO" id="GO:0005829">
    <property type="term" value="C:cytosol"/>
    <property type="evidence" value="ECO:0007669"/>
    <property type="project" value="TreeGrafter"/>
</dbReference>
<dbReference type="PROSITE" id="PS50166">
    <property type="entry name" value="IMPORTIN_B_NT"/>
    <property type="match status" value="1"/>
</dbReference>
<dbReference type="OrthoDB" id="760868at2759"/>
<reference evidence="9 10" key="1">
    <citation type="journal article" date="2012" name="Science">
        <title>The Paleozoic origin of enzymatic lignin decomposition reconstructed from 31 fungal genomes.</title>
        <authorList>
            <person name="Floudas D."/>
            <person name="Binder M."/>
            <person name="Riley R."/>
            <person name="Barry K."/>
            <person name="Blanchette R.A."/>
            <person name="Henrissat B."/>
            <person name="Martinez A.T."/>
            <person name="Otillar R."/>
            <person name="Spatafora J.W."/>
            <person name="Yadav J.S."/>
            <person name="Aerts A."/>
            <person name="Benoit I."/>
            <person name="Boyd A."/>
            <person name="Carlson A."/>
            <person name="Copeland A."/>
            <person name="Coutinho P.M."/>
            <person name="de Vries R.P."/>
            <person name="Ferreira P."/>
            <person name="Findley K."/>
            <person name="Foster B."/>
            <person name="Gaskell J."/>
            <person name="Glotzer D."/>
            <person name="Gorecki P."/>
            <person name="Heitman J."/>
            <person name="Hesse C."/>
            <person name="Hori C."/>
            <person name="Igarashi K."/>
            <person name="Jurgens J.A."/>
            <person name="Kallen N."/>
            <person name="Kersten P."/>
            <person name="Kohler A."/>
            <person name="Kuees U."/>
            <person name="Kumar T.K.A."/>
            <person name="Kuo A."/>
            <person name="LaButti K."/>
            <person name="Larrondo L.F."/>
            <person name="Lindquist E."/>
            <person name="Ling A."/>
            <person name="Lombard V."/>
            <person name="Lucas S."/>
            <person name="Lundell T."/>
            <person name="Martin R."/>
            <person name="McLaughlin D.J."/>
            <person name="Morgenstern I."/>
            <person name="Morin E."/>
            <person name="Murat C."/>
            <person name="Nagy L.G."/>
            <person name="Nolan M."/>
            <person name="Ohm R.A."/>
            <person name="Patyshakuliyeva A."/>
            <person name="Rokas A."/>
            <person name="Ruiz-Duenas F.J."/>
            <person name="Sabat G."/>
            <person name="Salamov A."/>
            <person name="Samejima M."/>
            <person name="Schmutz J."/>
            <person name="Slot J.C."/>
            <person name="St John F."/>
            <person name="Stenlid J."/>
            <person name="Sun H."/>
            <person name="Sun S."/>
            <person name="Syed K."/>
            <person name="Tsang A."/>
            <person name="Wiebenga A."/>
            <person name="Young D."/>
            <person name="Pisabarro A."/>
            <person name="Eastwood D.C."/>
            <person name="Martin F."/>
            <person name="Cullen D."/>
            <person name="Grigoriev I.V."/>
            <person name="Hibbett D.S."/>
        </authorList>
    </citation>
    <scope>NUCLEOTIDE SEQUENCE [LARGE SCALE GENOMIC DNA]</scope>
    <source>
        <strain evidence="9 10">DJM-731 SS1</strain>
    </source>
</reference>
<evidence type="ECO:0000259" key="8">
    <source>
        <dbReference type="PROSITE" id="PS50166"/>
    </source>
</evidence>
<evidence type="ECO:0000256" key="3">
    <source>
        <dbReference type="ARBA" id="ARBA00022448"/>
    </source>
</evidence>
<sequence length="1048" mass="117267">MDVSGLVNLFTATYSVDQNVRMTAEIEIHKVASHESFIPAVMQIISATDVSLATRQAAAVYLKNSFTSGLGEDSANTQKTIAVLKSSILPLIGSSPSHSITSILRTTLGYLVKATWPEEWPELETDVRKLLASGRGREIFVGLISLLEMLKAFRYSSSPHVANVTANIFPLLHPLATKALTAHPSTDKAEILHLVVKCYWMSIQQDLAVCLQAPEGIMPWGTLFLQIVSHQVPLSVQGASPDDLDDLAGTPYWKAKKWAFRVLNRLFRKYGNPSQLPAIYKKEYTPFATKFIGLFAPEILRRYLAQLELYVSAQQRNNWEQGWMTDRCLCLILDFLTESIKPKSTWELLKPHVPDLIRHFVYPILRFTTRRAELWEADPVTFVQESLGNFEDLGWPDPHACGFLLGLARSRSKSSYQIILTHISDILGQYPGSQGPESKYGVLTMIMALDDIFVNHPLSKGHVNDILTQHIIPELTSPHAYMRSIACDVITKFEENGVSWVDGQLLNTFQIVMGAMRDAELPVRVNASFAFSSLMEQPEVRPLIAPHIGEIIQAFLKLSDELGLDTLSAALDNVVAYFADELKQLALPIIVHLCGSYNTLFSQIEDARALGEENNDDEITDKTMAAIGVLRTIGVIIDSQKDSPDLLKAIQMTVLPIILRTLEQGNVDMFDEIYTLTDSLLTQLNNISSYMWQVFEATYKAFKILAVDYFEDMMPVISFFIEHGVQAFSERPDYCAMIVDMFRTIAFEDSAGAWDRRAVSMIAETFIMQSPGLLNQSVAQLVEATIRILILDGEDSPQRTQKVNVLLSLLAVYPTETLIALEATEKTSWAFEQWLHEVPKLARVHDLQLIIVMVSRLMDLPSEQVPPPAASLWPIILSNALRCFTALPAAEQKREEIARKLLEEDVDEMEDEDEDDHDDASMEEDEEHAYDHAEDEDGDVIDEETEYINQLAEEAARLRAKSAAILAGQPIPASELPDEDDDDEEEEEDWFFETAVDKVDPYIKFAASLHAFQTSNPQAYVAATSGVGQEGQVALMEIGKKALERSAS</sequence>
<dbReference type="AlphaFoldDB" id="M5G3L3"/>
<keyword evidence="10" id="KW-1185">Reference proteome</keyword>
<feature type="compositionally biased region" description="Acidic residues" evidence="7">
    <location>
        <begin position="904"/>
        <end position="939"/>
    </location>
</feature>
<feature type="domain" description="Importin N-terminal" evidence="8">
    <location>
        <begin position="24"/>
        <end position="94"/>
    </location>
</feature>
<evidence type="ECO:0000313" key="9">
    <source>
        <dbReference type="EMBL" id="EJU03264.1"/>
    </source>
</evidence>
<evidence type="ECO:0000256" key="7">
    <source>
        <dbReference type="SAM" id="MobiDB-lite"/>
    </source>
</evidence>
<keyword evidence="3" id="KW-0813">Transport</keyword>
<dbReference type="Pfam" id="PF03810">
    <property type="entry name" value="IBN_N"/>
    <property type="match status" value="1"/>
</dbReference>
<organism evidence="9 10">
    <name type="scientific">Dacryopinax primogenitus (strain DJM 731)</name>
    <name type="common">Brown rot fungus</name>
    <dbReference type="NCBI Taxonomy" id="1858805"/>
    <lineage>
        <taxon>Eukaryota</taxon>
        <taxon>Fungi</taxon>
        <taxon>Dikarya</taxon>
        <taxon>Basidiomycota</taxon>
        <taxon>Agaricomycotina</taxon>
        <taxon>Dacrymycetes</taxon>
        <taxon>Dacrymycetales</taxon>
        <taxon>Dacrymycetaceae</taxon>
        <taxon>Dacryopinax</taxon>
    </lineage>
</organism>
<keyword evidence="5" id="KW-0653">Protein transport</keyword>
<dbReference type="PANTHER" id="PTHR10997:SF18">
    <property type="entry name" value="D-IMPORTIN 7_RANBP7"/>
    <property type="match status" value="1"/>
</dbReference>
<dbReference type="InterPro" id="IPR011989">
    <property type="entry name" value="ARM-like"/>
</dbReference>
<dbReference type="EMBL" id="JH795860">
    <property type="protein sequence ID" value="EJU03264.1"/>
    <property type="molecule type" value="Genomic_DNA"/>
</dbReference>
<dbReference type="RefSeq" id="XP_040630158.1">
    <property type="nucleotide sequence ID" value="XM_040776320.1"/>
</dbReference>
<evidence type="ECO:0000256" key="1">
    <source>
        <dbReference type="ARBA" id="ARBA00004123"/>
    </source>
</evidence>
<proteinExistence type="predicted"/>
<evidence type="ECO:0000256" key="6">
    <source>
        <dbReference type="ARBA" id="ARBA00023242"/>
    </source>
</evidence>
<dbReference type="GO" id="GO:0006606">
    <property type="term" value="P:protein import into nucleus"/>
    <property type="evidence" value="ECO:0007669"/>
    <property type="project" value="TreeGrafter"/>
</dbReference>
<name>M5G3L3_DACPD</name>
<gene>
    <name evidence="9" type="ORF">DACRYDRAFT_78174</name>
</gene>
<dbReference type="PANTHER" id="PTHR10997">
    <property type="entry name" value="IMPORTIN-7, 8, 11"/>
    <property type="match status" value="1"/>
</dbReference>
<evidence type="ECO:0000313" key="10">
    <source>
        <dbReference type="Proteomes" id="UP000030653"/>
    </source>
</evidence>
<comment type="subcellular location">
    <subcellularLocation>
        <location evidence="2">Cytoplasm</location>
    </subcellularLocation>
    <subcellularLocation>
        <location evidence="1">Nucleus</location>
    </subcellularLocation>
</comment>
<dbReference type="OMA" id="WVAKTSW"/>
<feature type="compositionally biased region" description="Acidic residues" evidence="7">
    <location>
        <begin position="976"/>
        <end position="988"/>
    </location>
</feature>
<accession>M5G3L3</accession>
<keyword evidence="6" id="KW-0539">Nucleus</keyword>
<keyword evidence="4" id="KW-0963">Cytoplasm</keyword>
<evidence type="ECO:0000256" key="5">
    <source>
        <dbReference type="ARBA" id="ARBA00022927"/>
    </source>
</evidence>
<dbReference type="InterPro" id="IPR016024">
    <property type="entry name" value="ARM-type_fold"/>
</dbReference>
<dbReference type="GO" id="GO:0031267">
    <property type="term" value="F:small GTPase binding"/>
    <property type="evidence" value="ECO:0007669"/>
    <property type="project" value="InterPro"/>
</dbReference>
<dbReference type="GeneID" id="63691382"/>
<dbReference type="SUPFAM" id="SSF48371">
    <property type="entry name" value="ARM repeat"/>
    <property type="match status" value="1"/>
</dbReference>
<protein>
    <submittedName>
        <fullName evidence="9">ARM repeat-containing protein</fullName>
    </submittedName>
</protein>
<evidence type="ECO:0000256" key="4">
    <source>
        <dbReference type="ARBA" id="ARBA00022490"/>
    </source>
</evidence>
<dbReference type="STRING" id="1858805.M5G3L3"/>
<dbReference type="HOGENOM" id="CLU_004196_0_0_1"/>
<dbReference type="SMART" id="SM00913">
    <property type="entry name" value="IBN_N"/>
    <property type="match status" value="1"/>
</dbReference>